<gene>
    <name evidence="1" type="ORF">HY618_01570</name>
</gene>
<organism evidence="1 2">
    <name type="scientific">Tectimicrobiota bacterium</name>
    <dbReference type="NCBI Taxonomy" id="2528274"/>
    <lineage>
        <taxon>Bacteria</taxon>
        <taxon>Pseudomonadati</taxon>
        <taxon>Nitrospinota/Tectimicrobiota group</taxon>
        <taxon>Candidatus Tectimicrobiota</taxon>
    </lineage>
</organism>
<evidence type="ECO:0000313" key="1">
    <source>
        <dbReference type="EMBL" id="MBI4251121.1"/>
    </source>
</evidence>
<proteinExistence type="predicted"/>
<name>A0A933E7H7_UNCTE</name>
<dbReference type="EMBL" id="JACQRX010000070">
    <property type="protein sequence ID" value="MBI4251121.1"/>
    <property type="molecule type" value="Genomic_DNA"/>
</dbReference>
<dbReference type="Proteomes" id="UP000752292">
    <property type="component" value="Unassembled WGS sequence"/>
</dbReference>
<protein>
    <submittedName>
        <fullName evidence="1">Acetylornithine deacetylase</fullName>
    </submittedName>
</protein>
<dbReference type="SUPFAM" id="SSF53187">
    <property type="entry name" value="Zn-dependent exopeptidases"/>
    <property type="match status" value="1"/>
</dbReference>
<feature type="non-terminal residue" evidence="1">
    <location>
        <position position="71"/>
    </location>
</feature>
<dbReference type="Gene3D" id="3.40.630.10">
    <property type="entry name" value="Zn peptidases"/>
    <property type="match status" value="1"/>
</dbReference>
<evidence type="ECO:0000313" key="2">
    <source>
        <dbReference type="Proteomes" id="UP000752292"/>
    </source>
</evidence>
<dbReference type="AlphaFoldDB" id="A0A933E7H7"/>
<sequence>MSVEAKRKLLAEVDARRGRIIELLQALVRIPSVTGEEGEIQGFVAERLRRMGLEVDVWEPDWEALKKHPGY</sequence>
<accession>A0A933E7H7</accession>
<comment type="caution">
    <text evidence="1">The sequence shown here is derived from an EMBL/GenBank/DDBJ whole genome shotgun (WGS) entry which is preliminary data.</text>
</comment>
<reference evidence="1" key="1">
    <citation type="submission" date="2020-07" db="EMBL/GenBank/DDBJ databases">
        <title>Huge and variable diversity of episymbiotic CPR bacteria and DPANN archaea in groundwater ecosystems.</title>
        <authorList>
            <person name="He C.Y."/>
            <person name="Keren R."/>
            <person name="Whittaker M."/>
            <person name="Farag I.F."/>
            <person name="Doudna J."/>
            <person name="Cate J.H.D."/>
            <person name="Banfield J.F."/>
        </authorList>
    </citation>
    <scope>NUCLEOTIDE SEQUENCE</scope>
    <source>
        <strain evidence="1">NC_groundwater_1370_Ag_S-0.2um_69_93</strain>
    </source>
</reference>